<dbReference type="InterPro" id="IPR052031">
    <property type="entry name" value="Membrane_Transporter-Flippase"/>
</dbReference>
<dbReference type="InterPro" id="IPR002528">
    <property type="entry name" value="MATE_fam"/>
</dbReference>
<gene>
    <name evidence="8" type="ORF">IAA97_03635</name>
</gene>
<dbReference type="Proteomes" id="UP000823615">
    <property type="component" value="Unassembled WGS sequence"/>
</dbReference>
<comment type="caution">
    <text evidence="8">The sequence shown here is derived from an EMBL/GenBank/DDBJ whole genome shotgun (WGS) entry which is preliminary data.</text>
</comment>
<evidence type="ECO:0000256" key="2">
    <source>
        <dbReference type="ARBA" id="ARBA00022448"/>
    </source>
</evidence>
<dbReference type="Pfam" id="PF01554">
    <property type="entry name" value="MatE"/>
    <property type="match status" value="2"/>
</dbReference>
<feature type="transmembrane region" description="Helical" evidence="7">
    <location>
        <begin position="99"/>
        <end position="120"/>
    </location>
</feature>
<evidence type="ECO:0000256" key="7">
    <source>
        <dbReference type="SAM" id="Phobius"/>
    </source>
</evidence>
<evidence type="ECO:0000256" key="1">
    <source>
        <dbReference type="ARBA" id="ARBA00004651"/>
    </source>
</evidence>
<keyword evidence="2" id="KW-0813">Transport</keyword>
<dbReference type="GO" id="GO:0005886">
    <property type="term" value="C:plasma membrane"/>
    <property type="evidence" value="ECO:0007669"/>
    <property type="project" value="UniProtKB-SubCell"/>
</dbReference>
<evidence type="ECO:0000256" key="4">
    <source>
        <dbReference type="ARBA" id="ARBA00022692"/>
    </source>
</evidence>
<feature type="transmembrane region" description="Helical" evidence="7">
    <location>
        <begin position="168"/>
        <end position="190"/>
    </location>
</feature>
<dbReference type="CDD" id="cd13138">
    <property type="entry name" value="MATE_yoeA_like"/>
    <property type="match status" value="1"/>
</dbReference>
<protein>
    <submittedName>
        <fullName evidence="8">MATE family efflux transporter</fullName>
    </submittedName>
</protein>
<keyword evidence="6 7" id="KW-0472">Membrane</keyword>
<feature type="transmembrane region" description="Helical" evidence="7">
    <location>
        <begin position="196"/>
        <end position="216"/>
    </location>
</feature>
<feature type="transmembrane region" description="Helical" evidence="7">
    <location>
        <begin position="389"/>
        <end position="410"/>
    </location>
</feature>
<keyword evidence="5 7" id="KW-1133">Transmembrane helix</keyword>
<accession>A0A9D9DXU5</accession>
<dbReference type="NCBIfam" id="TIGR00797">
    <property type="entry name" value="matE"/>
    <property type="match status" value="1"/>
</dbReference>
<dbReference type="AlphaFoldDB" id="A0A9D9DXU5"/>
<dbReference type="PIRSF" id="PIRSF006603">
    <property type="entry name" value="DinF"/>
    <property type="match status" value="1"/>
</dbReference>
<reference evidence="8" key="1">
    <citation type="submission" date="2020-10" db="EMBL/GenBank/DDBJ databases">
        <authorList>
            <person name="Gilroy R."/>
        </authorList>
    </citation>
    <scope>NUCLEOTIDE SEQUENCE</scope>
    <source>
        <strain evidence="8">7293</strain>
    </source>
</reference>
<dbReference type="PANTHER" id="PTHR43549:SF3">
    <property type="entry name" value="MULTIDRUG RESISTANCE PROTEIN YPNP-RELATED"/>
    <property type="match status" value="1"/>
</dbReference>
<keyword evidence="3" id="KW-1003">Cell membrane</keyword>
<evidence type="ECO:0000256" key="5">
    <source>
        <dbReference type="ARBA" id="ARBA00022989"/>
    </source>
</evidence>
<sequence length="450" mass="48439">MAESVVDFTTGSIVRKILIFSIPLFLGNLFQQLYNAADTLIVGNFLGSDALAAVSSSGSLIFMMVGFFNGMAVGAGVVISHALGAGDRKRLERAIHTDIAFGCISGVVLTFFAVIFTPHILRWISTPDNLLPLSTDYFRIYSAGIFFSVLYNILMGIMNALGDSKHPLYYLMISSAVNIVLDLLFIGVMGMGVGSAAFATIISQAASSVLCLIHLMKGDVGCRVSLKAMRITRGELRAIVSSGLPSGLQNSIVGFANTVVQASVNTFPAAAIAGFGVYAKIEGFVLLPITTISLALTTCIAQTVGSGKLERMKKGARSGLLLDIISGEAVGALLFIFAPFLFRLFSSDSDVIAFGVRQARIEAFFYFLPALSHGTAGILRGVGKAFIPMLVLLGAWCITRVVFIRVLLFFVNDVAIIYIAYPVTWLLSSAVFVYFLFSGNYIPERRRYHD</sequence>
<comment type="subcellular location">
    <subcellularLocation>
        <location evidence="1">Cell membrane</location>
        <topology evidence="1">Multi-pass membrane protein</topology>
    </subcellularLocation>
</comment>
<feature type="transmembrane region" description="Helical" evidence="7">
    <location>
        <begin position="140"/>
        <end position="161"/>
    </location>
</feature>
<evidence type="ECO:0000256" key="6">
    <source>
        <dbReference type="ARBA" id="ARBA00023136"/>
    </source>
</evidence>
<dbReference type="PANTHER" id="PTHR43549">
    <property type="entry name" value="MULTIDRUG RESISTANCE PROTEIN YPNP-RELATED"/>
    <property type="match status" value="1"/>
</dbReference>
<dbReference type="GO" id="GO:0015297">
    <property type="term" value="F:antiporter activity"/>
    <property type="evidence" value="ECO:0007669"/>
    <property type="project" value="InterPro"/>
</dbReference>
<dbReference type="GO" id="GO:0042910">
    <property type="term" value="F:xenobiotic transmembrane transporter activity"/>
    <property type="evidence" value="ECO:0007669"/>
    <property type="project" value="InterPro"/>
</dbReference>
<feature type="transmembrane region" description="Helical" evidence="7">
    <location>
        <begin position="50"/>
        <end position="79"/>
    </location>
</feature>
<reference evidence="8" key="2">
    <citation type="journal article" date="2021" name="PeerJ">
        <title>Extensive microbial diversity within the chicken gut microbiome revealed by metagenomics and culture.</title>
        <authorList>
            <person name="Gilroy R."/>
            <person name="Ravi A."/>
            <person name="Getino M."/>
            <person name="Pursley I."/>
            <person name="Horton D.L."/>
            <person name="Alikhan N.F."/>
            <person name="Baker D."/>
            <person name="Gharbi K."/>
            <person name="Hall N."/>
            <person name="Watson M."/>
            <person name="Adriaenssens E.M."/>
            <person name="Foster-Nyarko E."/>
            <person name="Jarju S."/>
            <person name="Secka A."/>
            <person name="Antonio M."/>
            <person name="Oren A."/>
            <person name="Chaudhuri R.R."/>
            <person name="La Ragione R."/>
            <person name="Hildebrand F."/>
            <person name="Pallen M.J."/>
        </authorList>
    </citation>
    <scope>NUCLEOTIDE SEQUENCE</scope>
    <source>
        <strain evidence="8">7293</strain>
    </source>
</reference>
<dbReference type="EMBL" id="JADIMT010000049">
    <property type="protein sequence ID" value="MBO8436052.1"/>
    <property type="molecule type" value="Genomic_DNA"/>
</dbReference>
<evidence type="ECO:0000313" key="8">
    <source>
        <dbReference type="EMBL" id="MBO8436052.1"/>
    </source>
</evidence>
<feature type="transmembrane region" description="Helical" evidence="7">
    <location>
        <begin position="416"/>
        <end position="437"/>
    </location>
</feature>
<organism evidence="8 9">
    <name type="scientific">Candidatus Ornithospirochaeta stercoripullorum</name>
    <dbReference type="NCBI Taxonomy" id="2840899"/>
    <lineage>
        <taxon>Bacteria</taxon>
        <taxon>Pseudomonadati</taxon>
        <taxon>Spirochaetota</taxon>
        <taxon>Spirochaetia</taxon>
        <taxon>Spirochaetales</taxon>
        <taxon>Spirochaetaceae</taxon>
        <taxon>Spirochaetaceae incertae sedis</taxon>
        <taxon>Candidatus Ornithospirochaeta</taxon>
    </lineage>
</organism>
<keyword evidence="4 7" id="KW-0812">Transmembrane</keyword>
<name>A0A9D9DXU5_9SPIO</name>
<dbReference type="InterPro" id="IPR048279">
    <property type="entry name" value="MdtK-like"/>
</dbReference>
<evidence type="ECO:0000256" key="3">
    <source>
        <dbReference type="ARBA" id="ARBA00022475"/>
    </source>
</evidence>
<evidence type="ECO:0000313" key="9">
    <source>
        <dbReference type="Proteomes" id="UP000823615"/>
    </source>
</evidence>
<feature type="transmembrane region" description="Helical" evidence="7">
    <location>
        <begin position="363"/>
        <end position="382"/>
    </location>
</feature>
<proteinExistence type="predicted"/>
<feature type="transmembrane region" description="Helical" evidence="7">
    <location>
        <begin position="12"/>
        <end position="30"/>
    </location>
</feature>
<feature type="transmembrane region" description="Helical" evidence="7">
    <location>
        <begin position="320"/>
        <end position="343"/>
    </location>
</feature>